<dbReference type="InterPro" id="IPR036188">
    <property type="entry name" value="FAD/NAD-bd_sf"/>
</dbReference>
<proteinExistence type="inferred from homology"/>
<dbReference type="Gene3D" id="3.30.9.10">
    <property type="entry name" value="D-Amino Acid Oxidase, subunit A, domain 2"/>
    <property type="match status" value="1"/>
</dbReference>
<keyword evidence="2" id="KW-0560">Oxidoreductase</keyword>
<comment type="caution">
    <text evidence="4">The sequence shown here is derived from an EMBL/GenBank/DDBJ whole genome shotgun (WGS) entry which is preliminary data.</text>
</comment>
<dbReference type="InterPro" id="IPR006076">
    <property type="entry name" value="FAD-dep_OxRdtase"/>
</dbReference>
<dbReference type="Proteomes" id="UP000461443">
    <property type="component" value="Unassembled WGS sequence"/>
</dbReference>
<keyword evidence="5" id="KW-1185">Reference proteome</keyword>
<name>A0A845SG51_9GAMM</name>
<dbReference type="RefSeq" id="WP_162364297.1">
    <property type="nucleotide sequence ID" value="NZ_WUBS01000002.1"/>
</dbReference>
<evidence type="ECO:0000313" key="4">
    <source>
        <dbReference type="EMBL" id="NDL61601.1"/>
    </source>
</evidence>
<dbReference type="AlphaFoldDB" id="A0A845SG51"/>
<reference evidence="4 5" key="1">
    <citation type="submission" date="2019-12" db="EMBL/GenBank/DDBJ databases">
        <authorList>
            <person name="Lee S.D."/>
        </authorList>
    </citation>
    <scope>NUCLEOTIDE SEQUENCE [LARGE SCALE GENOMIC DNA]</scope>
    <source>
        <strain evidence="4 5">SAP-6</strain>
    </source>
</reference>
<evidence type="ECO:0000256" key="2">
    <source>
        <dbReference type="ARBA" id="ARBA00023002"/>
    </source>
</evidence>
<feature type="domain" description="FAD dependent oxidoreductase" evidence="3">
    <location>
        <begin position="20"/>
        <end position="413"/>
    </location>
</feature>
<dbReference type="EMBL" id="WUBS01000002">
    <property type="protein sequence ID" value="NDL61601.1"/>
    <property type="molecule type" value="Genomic_DNA"/>
</dbReference>
<dbReference type="Gene3D" id="3.50.50.60">
    <property type="entry name" value="FAD/NAD(P)-binding domain"/>
    <property type="match status" value="2"/>
</dbReference>
<evidence type="ECO:0000256" key="1">
    <source>
        <dbReference type="ARBA" id="ARBA00009410"/>
    </source>
</evidence>
<gene>
    <name evidence="4" type="ORF">GRH90_02305</name>
</gene>
<dbReference type="GO" id="GO:0055130">
    <property type="term" value="P:D-alanine catabolic process"/>
    <property type="evidence" value="ECO:0007669"/>
    <property type="project" value="TreeGrafter"/>
</dbReference>
<dbReference type="Pfam" id="PF01266">
    <property type="entry name" value="DAO"/>
    <property type="match status" value="1"/>
</dbReference>
<dbReference type="GO" id="GO:0005886">
    <property type="term" value="C:plasma membrane"/>
    <property type="evidence" value="ECO:0007669"/>
    <property type="project" value="TreeGrafter"/>
</dbReference>
<dbReference type="GO" id="GO:0008718">
    <property type="term" value="F:D-amino-acid dehydrogenase activity"/>
    <property type="evidence" value="ECO:0007669"/>
    <property type="project" value="TreeGrafter"/>
</dbReference>
<accession>A0A845SG51</accession>
<evidence type="ECO:0000313" key="5">
    <source>
        <dbReference type="Proteomes" id="UP000461443"/>
    </source>
</evidence>
<protein>
    <submittedName>
        <fullName evidence="4">FAD-dependent oxidoreductase</fullName>
    </submittedName>
</protein>
<organism evidence="4 5">
    <name type="scientific">Acerihabitans arboris</name>
    <dbReference type="NCBI Taxonomy" id="2691583"/>
    <lineage>
        <taxon>Bacteria</taxon>
        <taxon>Pseudomonadati</taxon>
        <taxon>Pseudomonadota</taxon>
        <taxon>Gammaproteobacteria</taxon>
        <taxon>Enterobacterales</taxon>
        <taxon>Pectobacteriaceae</taxon>
        <taxon>Acerihabitans</taxon>
    </lineage>
</organism>
<dbReference type="PANTHER" id="PTHR13847:SF280">
    <property type="entry name" value="D-AMINO ACID DEHYDROGENASE"/>
    <property type="match status" value="1"/>
</dbReference>
<evidence type="ECO:0000259" key="3">
    <source>
        <dbReference type="Pfam" id="PF01266"/>
    </source>
</evidence>
<sequence length="443" mass="48409">MPGPFVVPVRGDLALPKQADVVVIGGGIIGAATALELAEQKLSVALCEKGGIGHEQSSRNWGWVRLSRRDPREIALMAASLDIWRDLDRRLEADTGYQRSGIAFTCRTEKELAEDQRWLAQINDYPFTTRLFDARQFQQMFPSSTVTMAGALYAPEDGRAEPQKVAPAFAEAARRKGASILTECAVRGIETSAGRVSAVVTERGVISCQSVVLAGGAWSGLFAGRAGLRLPQLKVINTVLRTGPVAGGPEPAVWYDDFAIRKRQDGGYTVASGTENVVDIVPDSFRYARDFLPALRSEWRALRLRLGWRFWDEARISRNWAMDEASPFEYCRVLDPVPSVPLSQRAFQQLIRHYPQFSQAQVLQRWAGCIDVVPDAVPVISAVDTLPGFFIATGFSGHGFGIGPAAGRLMADLVLGRPTVVDPGAFRFSRFSDGSKIEIISGV</sequence>
<reference evidence="4 5" key="2">
    <citation type="submission" date="2020-02" db="EMBL/GenBank/DDBJ databases">
        <title>The new genus of Enterobacteriales.</title>
        <authorList>
            <person name="Kim I.S."/>
        </authorList>
    </citation>
    <scope>NUCLEOTIDE SEQUENCE [LARGE SCALE GENOMIC DNA]</scope>
    <source>
        <strain evidence="4 5">SAP-6</strain>
    </source>
</reference>
<dbReference type="PANTHER" id="PTHR13847">
    <property type="entry name" value="SARCOSINE DEHYDROGENASE-RELATED"/>
    <property type="match status" value="1"/>
</dbReference>
<dbReference type="GO" id="GO:0005737">
    <property type="term" value="C:cytoplasm"/>
    <property type="evidence" value="ECO:0007669"/>
    <property type="project" value="TreeGrafter"/>
</dbReference>
<comment type="similarity">
    <text evidence="1">Belongs to the DadA oxidoreductase family.</text>
</comment>
<dbReference type="SUPFAM" id="SSF51905">
    <property type="entry name" value="FAD/NAD(P)-binding domain"/>
    <property type="match status" value="1"/>
</dbReference>